<name>A0ABV1XFB6_9ACTN</name>
<dbReference type="RefSeq" id="WP_434094889.1">
    <property type="nucleotide sequence ID" value="NZ_JBEPEK010000887.1"/>
</dbReference>
<organism evidence="2 3">
    <name type="scientific">Streptomyces hyaluromycini</name>
    <dbReference type="NCBI Taxonomy" id="1377993"/>
    <lineage>
        <taxon>Bacteria</taxon>
        <taxon>Bacillati</taxon>
        <taxon>Actinomycetota</taxon>
        <taxon>Actinomycetes</taxon>
        <taxon>Kitasatosporales</taxon>
        <taxon>Streptomycetaceae</taxon>
        <taxon>Streptomyces</taxon>
    </lineage>
</organism>
<protein>
    <recommendedName>
        <fullName evidence="4">Zinc ribbon domain-containing protein</fullName>
    </recommendedName>
</protein>
<evidence type="ECO:0000313" key="2">
    <source>
        <dbReference type="EMBL" id="MER7187703.1"/>
    </source>
</evidence>
<feature type="compositionally biased region" description="Low complexity" evidence="1">
    <location>
        <begin position="31"/>
        <end position="46"/>
    </location>
</feature>
<evidence type="ECO:0008006" key="4">
    <source>
        <dbReference type="Google" id="ProtNLM"/>
    </source>
</evidence>
<dbReference type="Proteomes" id="UP001474181">
    <property type="component" value="Unassembled WGS sequence"/>
</dbReference>
<sequence length="86" mass="8839">MDYCHPCRRHLNGALACAGCGTPIETLRASAREAAAPGPALPGETPYAEPEFAADGYDPESGDGHDGTGGEDDEAPAGGRAERRRA</sequence>
<reference evidence="2 3" key="1">
    <citation type="submission" date="2024-06" db="EMBL/GenBank/DDBJ databases">
        <title>The Natural Products Discovery Center: Release of the First 8490 Sequenced Strains for Exploring Actinobacteria Biosynthetic Diversity.</title>
        <authorList>
            <person name="Kalkreuter E."/>
            <person name="Kautsar S.A."/>
            <person name="Yang D."/>
            <person name="Bader C.D."/>
            <person name="Teijaro C.N."/>
            <person name="Fluegel L."/>
            <person name="Davis C.M."/>
            <person name="Simpson J.R."/>
            <person name="Lauterbach L."/>
            <person name="Steele A.D."/>
            <person name="Gui C."/>
            <person name="Meng S."/>
            <person name="Li G."/>
            <person name="Viehrig K."/>
            <person name="Ye F."/>
            <person name="Su P."/>
            <person name="Kiefer A.F."/>
            <person name="Nichols A."/>
            <person name="Cepeda A.J."/>
            <person name="Yan W."/>
            <person name="Fan B."/>
            <person name="Jiang Y."/>
            <person name="Adhikari A."/>
            <person name="Zheng C.-J."/>
            <person name="Schuster L."/>
            <person name="Cowan T.M."/>
            <person name="Smanski M.J."/>
            <person name="Chevrette M.G."/>
            <person name="De Carvalho L.P.S."/>
            <person name="Shen B."/>
        </authorList>
    </citation>
    <scope>NUCLEOTIDE SEQUENCE [LARGE SCALE GENOMIC DNA]</scope>
    <source>
        <strain evidence="2 3">NPDC000234</strain>
    </source>
</reference>
<accession>A0ABV1XFB6</accession>
<gene>
    <name evidence="2" type="ORF">ABT404_51015</name>
</gene>
<dbReference type="EMBL" id="JBEPEK010000887">
    <property type="protein sequence ID" value="MER7187703.1"/>
    <property type="molecule type" value="Genomic_DNA"/>
</dbReference>
<proteinExistence type="predicted"/>
<evidence type="ECO:0000313" key="3">
    <source>
        <dbReference type="Proteomes" id="UP001474181"/>
    </source>
</evidence>
<feature type="non-terminal residue" evidence="2">
    <location>
        <position position="86"/>
    </location>
</feature>
<feature type="region of interest" description="Disordered" evidence="1">
    <location>
        <begin position="31"/>
        <end position="86"/>
    </location>
</feature>
<keyword evidence="3" id="KW-1185">Reference proteome</keyword>
<comment type="caution">
    <text evidence="2">The sequence shown here is derived from an EMBL/GenBank/DDBJ whole genome shotgun (WGS) entry which is preliminary data.</text>
</comment>
<evidence type="ECO:0000256" key="1">
    <source>
        <dbReference type="SAM" id="MobiDB-lite"/>
    </source>
</evidence>